<dbReference type="EMBL" id="JACGXS010000001">
    <property type="protein sequence ID" value="MBA8680361.1"/>
    <property type="molecule type" value="Genomic_DNA"/>
</dbReference>
<keyword evidence="3" id="KW-0560">Oxidoreductase</keyword>
<dbReference type="InterPro" id="IPR039387">
    <property type="entry name" value="3_4-PCD"/>
</dbReference>
<evidence type="ECO:0000313" key="5">
    <source>
        <dbReference type="EMBL" id="MBA8680361.1"/>
    </source>
</evidence>
<dbReference type="Pfam" id="PF00775">
    <property type="entry name" value="Dioxygenase_C"/>
    <property type="match status" value="1"/>
</dbReference>
<name>A0A7W3IGL2_9GAMM</name>
<evidence type="ECO:0000256" key="1">
    <source>
        <dbReference type="ARBA" id="ARBA00007825"/>
    </source>
</evidence>
<protein>
    <recommendedName>
        <fullName evidence="4">Intradiol ring-cleavage dioxygenases domain-containing protein</fullName>
    </recommendedName>
</protein>
<comment type="similarity">
    <text evidence="1">Belongs to the intradiol ring-cleavage dioxygenase family.</text>
</comment>
<dbReference type="PANTHER" id="PTHR33711:SF11">
    <property type="entry name" value="DIOXYGENASE"/>
    <property type="match status" value="1"/>
</dbReference>
<dbReference type="GO" id="GO:0018578">
    <property type="term" value="F:protocatechuate 3,4-dioxygenase activity"/>
    <property type="evidence" value="ECO:0007669"/>
    <property type="project" value="InterPro"/>
</dbReference>
<evidence type="ECO:0000256" key="3">
    <source>
        <dbReference type="ARBA" id="ARBA00023002"/>
    </source>
</evidence>
<dbReference type="RefSeq" id="WP_182337548.1">
    <property type="nucleotide sequence ID" value="NZ_JACGXS010000001.1"/>
</dbReference>
<dbReference type="InterPro" id="IPR050770">
    <property type="entry name" value="Intradiol_RC_Dioxygenase"/>
</dbReference>
<dbReference type="PANTHER" id="PTHR33711">
    <property type="entry name" value="DIOXYGENASE, PUTATIVE (AFU_ORTHOLOGUE AFUA_2G02910)-RELATED"/>
    <property type="match status" value="1"/>
</dbReference>
<reference evidence="5 6" key="1">
    <citation type="submission" date="2020-08" db="EMBL/GenBank/DDBJ databases">
        <title>Stenotrophomonas tumulicola JCM 30961.</title>
        <authorList>
            <person name="Deng Y."/>
        </authorList>
    </citation>
    <scope>NUCLEOTIDE SEQUENCE [LARGE SCALE GENOMIC DNA]</scope>
    <source>
        <strain evidence="5 6">JCM 30961</strain>
    </source>
</reference>
<dbReference type="InterPro" id="IPR015889">
    <property type="entry name" value="Intradiol_dOase_core"/>
</dbReference>
<organism evidence="5 6">
    <name type="scientific">Stenotrophomonas tumulicola</name>
    <dbReference type="NCBI Taxonomy" id="1685415"/>
    <lineage>
        <taxon>Bacteria</taxon>
        <taxon>Pseudomonadati</taxon>
        <taxon>Pseudomonadota</taxon>
        <taxon>Gammaproteobacteria</taxon>
        <taxon>Lysobacterales</taxon>
        <taxon>Lysobacteraceae</taxon>
        <taxon>Stenotrophomonas</taxon>
    </lineage>
</organism>
<dbReference type="GO" id="GO:0008199">
    <property type="term" value="F:ferric iron binding"/>
    <property type="evidence" value="ECO:0007669"/>
    <property type="project" value="InterPro"/>
</dbReference>
<comment type="caution">
    <text evidence="5">The sequence shown here is derived from an EMBL/GenBank/DDBJ whole genome shotgun (WGS) entry which is preliminary data.</text>
</comment>
<dbReference type="InterPro" id="IPR000627">
    <property type="entry name" value="Intradiol_dOase_C"/>
</dbReference>
<evidence type="ECO:0000259" key="4">
    <source>
        <dbReference type="PROSITE" id="PS00083"/>
    </source>
</evidence>
<accession>A0A7W3IGL2</accession>
<proteinExistence type="inferred from homology"/>
<dbReference type="PROSITE" id="PS51318">
    <property type="entry name" value="TAT"/>
    <property type="match status" value="1"/>
</dbReference>
<dbReference type="InterPro" id="IPR006311">
    <property type="entry name" value="TAT_signal"/>
</dbReference>
<gene>
    <name evidence="5" type="ORF">H4O11_00850</name>
</gene>
<dbReference type="PROSITE" id="PS00083">
    <property type="entry name" value="INTRADIOL_DIOXYGENAS"/>
    <property type="match status" value="1"/>
</dbReference>
<keyword evidence="6" id="KW-1185">Reference proteome</keyword>
<dbReference type="Proteomes" id="UP000547058">
    <property type="component" value="Unassembled WGS sequence"/>
</dbReference>
<keyword evidence="2" id="KW-0223">Dioxygenase</keyword>
<sequence length="222" mass="24679">MPTTISRRHALRAMGLAASTLVTPSLFARQQQRLTAAEIMGPFYPLQRPLDDDSDLTRVSGQPGRALGQAFDLRGRIIDTQGRPVGGAMVEMWQANRHGRYAHKSDPNLTAPIDPAFQGFGKQASDHEGRFRFLTIIPGPYPVIEDNKRWTRTPHIHFDIRGRHDRLVTQIYFKGQALNDTDLLYQALSAQDRDTVTLDLQPADPGAPAPLFGEWTVVLASG</sequence>
<dbReference type="AlphaFoldDB" id="A0A7W3IGL2"/>
<dbReference type="Gene3D" id="2.60.130.10">
    <property type="entry name" value="Aromatic compound dioxygenase"/>
    <property type="match status" value="1"/>
</dbReference>
<evidence type="ECO:0000313" key="6">
    <source>
        <dbReference type="Proteomes" id="UP000547058"/>
    </source>
</evidence>
<feature type="domain" description="Intradiol ring-cleavage dioxygenases" evidence="4">
    <location>
        <begin position="73"/>
        <end position="101"/>
    </location>
</feature>
<evidence type="ECO:0000256" key="2">
    <source>
        <dbReference type="ARBA" id="ARBA00022964"/>
    </source>
</evidence>
<dbReference type="SUPFAM" id="SSF49482">
    <property type="entry name" value="Aromatic compound dioxygenase"/>
    <property type="match status" value="1"/>
</dbReference>
<dbReference type="CDD" id="cd03459">
    <property type="entry name" value="3_4-PCD"/>
    <property type="match status" value="1"/>
</dbReference>